<organism evidence="3 4">
    <name type="scientific">Sphingobacterium thalpophilum</name>
    <dbReference type="NCBI Taxonomy" id="259"/>
    <lineage>
        <taxon>Bacteria</taxon>
        <taxon>Pseudomonadati</taxon>
        <taxon>Bacteroidota</taxon>
        <taxon>Sphingobacteriia</taxon>
        <taxon>Sphingobacteriales</taxon>
        <taxon>Sphingobacteriaceae</taxon>
        <taxon>Sphingobacterium</taxon>
    </lineage>
</organism>
<sequence length="362" mass="40943">MNSPYKPHFDIAPDISYLTTPGSGLLSRETKQWRTKRDQEFFDSNTVLREQQGAALDSCRETIGRFFNCAPCNVFLSSCFSVAFNTLLAGLPKHYRVLLLDNDYPSVNFPTIISGFEHQFVAMDEQLEANILNAIATFRPNVLVFSIVQYISGMKIDLSFIQELKHLHPDLLVVGDGTQFLGTDHFHFDQSGFDAVLCSGYKWLMAGYGNGFVLLNQKMKDILYADVQKKYSYLNNQWLNKSVVQLCFEPGHLDTLSHGSLQHALEQLTEWGYGKAVSYTQQLVSAAKAELSDRKLLLDSIVNRRPQSNIFNIQISPDNVELLIHEGIKCFPRGSGIRVGFHLYNDETDLAKLLDIIDTKVK</sequence>
<evidence type="ECO:0000256" key="1">
    <source>
        <dbReference type="ARBA" id="ARBA00022898"/>
    </source>
</evidence>
<dbReference type="GeneID" id="78461742"/>
<dbReference type="Gene3D" id="3.90.1150.10">
    <property type="entry name" value="Aspartate Aminotransferase, domain 1"/>
    <property type="match status" value="1"/>
</dbReference>
<dbReference type="Gene3D" id="3.40.640.10">
    <property type="entry name" value="Type I PLP-dependent aspartate aminotransferase-like (Major domain)"/>
    <property type="match status" value="1"/>
</dbReference>
<dbReference type="InterPro" id="IPR015421">
    <property type="entry name" value="PyrdxlP-dep_Trfase_major"/>
</dbReference>
<dbReference type="EMBL" id="LR590484">
    <property type="protein sequence ID" value="VTR32097.1"/>
    <property type="molecule type" value="Genomic_DNA"/>
</dbReference>
<name>A0A4U9UHJ2_9SPHI</name>
<dbReference type="STRING" id="1123265.GCA_000686625_04962"/>
<evidence type="ECO:0000313" key="4">
    <source>
        <dbReference type="Proteomes" id="UP000308196"/>
    </source>
</evidence>
<dbReference type="SUPFAM" id="SSF53383">
    <property type="entry name" value="PLP-dependent transferases"/>
    <property type="match status" value="1"/>
</dbReference>
<dbReference type="AlphaFoldDB" id="A0A4U9UHJ2"/>
<feature type="domain" description="Aminotransferase class V" evidence="2">
    <location>
        <begin position="48"/>
        <end position="351"/>
    </location>
</feature>
<dbReference type="InterPro" id="IPR015422">
    <property type="entry name" value="PyrdxlP-dep_Trfase_small"/>
</dbReference>
<dbReference type="Proteomes" id="UP000308196">
    <property type="component" value="Chromosome"/>
</dbReference>
<reference evidence="3 4" key="1">
    <citation type="submission" date="2019-05" db="EMBL/GenBank/DDBJ databases">
        <authorList>
            <consortium name="Pathogen Informatics"/>
        </authorList>
    </citation>
    <scope>NUCLEOTIDE SEQUENCE [LARGE SCALE GENOMIC DNA]</scope>
    <source>
        <strain evidence="3 4">NCTC11429</strain>
    </source>
</reference>
<evidence type="ECO:0000313" key="3">
    <source>
        <dbReference type="EMBL" id="VTR32097.1"/>
    </source>
</evidence>
<protein>
    <submittedName>
        <fullName evidence="3">Kynureninase</fullName>
    </submittedName>
</protein>
<dbReference type="InterPro" id="IPR000192">
    <property type="entry name" value="Aminotrans_V_dom"/>
</dbReference>
<gene>
    <name evidence="3" type="ORF">NCTC11429_00958</name>
</gene>
<dbReference type="InterPro" id="IPR015424">
    <property type="entry name" value="PyrdxlP-dep_Trfase"/>
</dbReference>
<keyword evidence="1" id="KW-0663">Pyridoxal phosphate</keyword>
<dbReference type="Pfam" id="PF00266">
    <property type="entry name" value="Aminotran_5"/>
    <property type="match status" value="1"/>
</dbReference>
<proteinExistence type="predicted"/>
<dbReference type="KEGG" id="stha:NCTC11429_00958"/>
<accession>A0A4U9UHJ2</accession>
<dbReference type="PANTHER" id="PTHR43586:SF15">
    <property type="entry name" value="BLR3095 PROTEIN"/>
    <property type="match status" value="1"/>
</dbReference>
<dbReference type="RefSeq" id="WP_028071509.1">
    <property type="nucleotide sequence ID" value="NZ_LR590484.1"/>
</dbReference>
<evidence type="ECO:0000259" key="2">
    <source>
        <dbReference type="Pfam" id="PF00266"/>
    </source>
</evidence>
<dbReference type="PANTHER" id="PTHR43586">
    <property type="entry name" value="CYSTEINE DESULFURASE"/>
    <property type="match status" value="1"/>
</dbReference>